<evidence type="ECO:0000313" key="2">
    <source>
        <dbReference type="EMBL" id="AMF96672.2"/>
    </source>
</evidence>
<dbReference type="Proteomes" id="UP000253437">
    <property type="component" value="Unassembled WGS sequence"/>
</dbReference>
<dbReference type="Pfam" id="PF18648">
    <property type="entry name" value="ADPRTs_Tse2"/>
    <property type="match status" value="1"/>
</dbReference>
<name>A0A3A1PQ52_VIBHA</name>
<evidence type="ECO:0000313" key="5">
    <source>
        <dbReference type="Proteomes" id="UP000253437"/>
    </source>
</evidence>
<dbReference type="AlphaFoldDB" id="A0A3A1PQ52"/>
<reference evidence="4" key="1">
    <citation type="submission" date="2015-12" db="EMBL/GenBank/DDBJ databases">
        <title>FDA dAtabase for Regulatory Grade micrObial Sequences (FDA-ARGOS): Supporting development and validation of Infectious Disease Dx tests.</title>
        <authorList>
            <person name="Hoffmann M."/>
            <person name="Allard M."/>
            <person name="Evans P."/>
            <person name="Brown E."/>
            <person name="Tallon L.J."/>
            <person name="Sadzewicz L."/>
            <person name="Sengamalay N."/>
            <person name="Ott S."/>
            <person name="Godinez A."/>
            <person name="Nagaraj S."/>
            <person name="Vyas G."/>
            <person name="Aluvathingal J."/>
            <person name="Nadendla S."/>
            <person name="Geyer C."/>
            <person name="Sichtig H."/>
        </authorList>
    </citation>
    <scope>NUCLEOTIDE SEQUENCE [LARGE SCALE GENOMIC DNA]</scope>
    <source>
        <strain evidence="4">ATCC 43516</strain>
    </source>
</reference>
<protein>
    <recommendedName>
        <fullName evidence="1">Tse2 ADP-ribosyltransferase toxin domain-containing protein</fullName>
    </recommendedName>
</protein>
<accession>A0A3A1PQ52</accession>
<gene>
    <name evidence="2" type="ORF">AL538_02460</name>
    <name evidence="3" type="ORF">DS957_028085</name>
</gene>
<reference evidence="3 5" key="3">
    <citation type="submission" date="2018-08" db="EMBL/GenBank/DDBJ databases">
        <title>Vibrio harveyi strains pathogenic to white snook Centropomus viridis Lockington (1877) and potential probiotic bacteria.</title>
        <authorList>
            <person name="Soto-Rodriguez S."/>
            <person name="Gomez-Gil B."/>
            <person name="Lozano-Olvera R."/>
        </authorList>
    </citation>
    <scope>NUCLEOTIDE SEQUENCE [LARGE SCALE GENOMIC DNA]</scope>
    <source>
        <strain evidence="3 5">CAIM 1508</strain>
    </source>
</reference>
<dbReference type="EMBL" id="QOUW02000255">
    <property type="protein sequence ID" value="RIV99416.1"/>
    <property type="molecule type" value="Genomic_DNA"/>
</dbReference>
<sequence>MGLFELIEDTLLLSNGRPRPADITIQGMGADARVLVKDRPRGISTFDRPGIPQGPNWQHYRIPEGTPLPSGLAIVKDQYNPRFGAYHYTIAPAYDMPLSKFKLLLSKLAKLAVREAA</sequence>
<dbReference type="EMBL" id="CP014038">
    <property type="protein sequence ID" value="AMF96672.2"/>
    <property type="molecule type" value="Genomic_DNA"/>
</dbReference>
<dbReference type="Proteomes" id="UP000067422">
    <property type="component" value="Chromosome 1"/>
</dbReference>
<evidence type="ECO:0000313" key="3">
    <source>
        <dbReference type="EMBL" id="RIV99416.1"/>
    </source>
</evidence>
<dbReference type="InterPro" id="IPR041018">
    <property type="entry name" value="ADPRTs_Tse2"/>
</dbReference>
<proteinExistence type="predicted"/>
<evidence type="ECO:0000313" key="4">
    <source>
        <dbReference type="Proteomes" id="UP000067422"/>
    </source>
</evidence>
<dbReference type="OrthoDB" id="461120at2"/>
<reference evidence="2" key="2">
    <citation type="submission" date="2018-01" db="EMBL/GenBank/DDBJ databases">
        <title>FDA dAtabase for Regulatory Grade micrObial Sequences (FDA-ARGOS): Supporting development and validation of Infectious Disease Dx tests.</title>
        <authorList>
            <person name="Hoffmann M."/>
            <person name="Allard M."/>
            <person name="Evans P."/>
            <person name="Brown E."/>
            <person name="Tallon L."/>
            <person name="Sadzewicz L."/>
            <person name="Sengamalay N."/>
            <person name="Ott S."/>
            <person name="Godinez A."/>
            <person name="Nagaraj S."/>
            <person name="Vyas G."/>
            <person name="Aluvathingal J."/>
            <person name="Nadendla S."/>
            <person name="Geyer C."/>
            <person name="Sichtig H."/>
        </authorList>
    </citation>
    <scope>NUCLEOTIDE SEQUENCE</scope>
    <source>
        <strain evidence="2">FDAARGOS_107</strain>
    </source>
</reference>
<evidence type="ECO:0000259" key="1">
    <source>
        <dbReference type="Pfam" id="PF18648"/>
    </source>
</evidence>
<keyword evidence="4" id="KW-1185">Reference proteome</keyword>
<feature type="domain" description="Tse2 ADP-ribosyltransferase toxin" evidence="1">
    <location>
        <begin position="2"/>
        <end position="115"/>
    </location>
</feature>
<organism evidence="3 5">
    <name type="scientific">Vibrio harveyi</name>
    <name type="common">Beneckea harveyi</name>
    <dbReference type="NCBI Taxonomy" id="669"/>
    <lineage>
        <taxon>Bacteria</taxon>
        <taxon>Pseudomonadati</taxon>
        <taxon>Pseudomonadota</taxon>
        <taxon>Gammaproteobacteria</taxon>
        <taxon>Vibrionales</taxon>
        <taxon>Vibrionaceae</taxon>
        <taxon>Vibrio</taxon>
    </lineage>
</organism>